<evidence type="ECO:0000313" key="8">
    <source>
        <dbReference type="Proteomes" id="UP000663860"/>
    </source>
</evidence>
<feature type="domain" description="Protein kinase" evidence="4">
    <location>
        <begin position="84"/>
        <end position="364"/>
    </location>
</feature>
<dbReference type="SMART" id="SM00504">
    <property type="entry name" value="Ubox"/>
    <property type="match status" value="1"/>
</dbReference>
<dbReference type="PROSITE" id="PS00109">
    <property type="entry name" value="PROTEIN_KINASE_TYR"/>
    <property type="match status" value="1"/>
</dbReference>
<keyword evidence="1" id="KW-0677">Repeat</keyword>
<dbReference type="Proteomes" id="UP000663860">
    <property type="component" value="Unassembled WGS sequence"/>
</dbReference>
<keyword evidence="3" id="KW-0067">ATP-binding</keyword>
<proteinExistence type="predicted"/>
<dbReference type="PRINTS" id="PR00109">
    <property type="entry name" value="TYRKINASE"/>
</dbReference>
<dbReference type="SUPFAM" id="SSF57850">
    <property type="entry name" value="RING/U-box"/>
    <property type="match status" value="1"/>
</dbReference>
<dbReference type="GO" id="GO:0016567">
    <property type="term" value="P:protein ubiquitination"/>
    <property type="evidence" value="ECO:0007669"/>
    <property type="project" value="InterPro"/>
</dbReference>
<evidence type="ECO:0000313" key="6">
    <source>
        <dbReference type="EMBL" id="CAF1387691.1"/>
    </source>
</evidence>
<evidence type="ECO:0000259" key="5">
    <source>
        <dbReference type="PROSITE" id="PS51698"/>
    </source>
</evidence>
<dbReference type="CDD" id="cd05819">
    <property type="entry name" value="NHL"/>
    <property type="match status" value="1"/>
</dbReference>
<name>A0A815K2K4_9BILA</name>
<dbReference type="GO" id="GO:0004842">
    <property type="term" value="F:ubiquitin-protein transferase activity"/>
    <property type="evidence" value="ECO:0007669"/>
    <property type="project" value="InterPro"/>
</dbReference>
<dbReference type="InterPro" id="IPR001245">
    <property type="entry name" value="Ser-Thr/Tyr_kinase_cat_dom"/>
</dbReference>
<dbReference type="InterPro" id="IPR013083">
    <property type="entry name" value="Znf_RING/FYVE/PHD"/>
</dbReference>
<dbReference type="GO" id="GO:0005524">
    <property type="term" value="F:ATP binding"/>
    <property type="evidence" value="ECO:0007669"/>
    <property type="project" value="UniProtKB-KW"/>
</dbReference>
<evidence type="ECO:0000313" key="7">
    <source>
        <dbReference type="EMBL" id="CAF3943992.1"/>
    </source>
</evidence>
<gene>
    <name evidence="6" type="ORF">IZO911_LOCUS38775</name>
    <name evidence="7" type="ORF">KXQ929_LOCUS25210</name>
</gene>
<dbReference type="PROSITE" id="PS51698">
    <property type="entry name" value="U_BOX"/>
    <property type="match status" value="1"/>
</dbReference>
<dbReference type="PANTHER" id="PTHR24418">
    <property type="entry name" value="TYROSINE-PROTEIN KINASE"/>
    <property type="match status" value="1"/>
</dbReference>
<dbReference type="EMBL" id="CAJNOE010001107">
    <property type="protein sequence ID" value="CAF1387691.1"/>
    <property type="molecule type" value="Genomic_DNA"/>
</dbReference>
<dbReference type="InterPro" id="IPR011042">
    <property type="entry name" value="6-blade_b-propeller_TolB-like"/>
</dbReference>
<dbReference type="InterPro" id="IPR003613">
    <property type="entry name" value="Ubox_domain"/>
</dbReference>
<dbReference type="SUPFAM" id="SSF56112">
    <property type="entry name" value="Protein kinase-like (PK-like)"/>
    <property type="match status" value="1"/>
</dbReference>
<evidence type="ECO:0000256" key="3">
    <source>
        <dbReference type="ARBA" id="ARBA00022840"/>
    </source>
</evidence>
<dbReference type="Gene3D" id="2.120.10.30">
    <property type="entry name" value="TolB, C-terminal domain"/>
    <property type="match status" value="3"/>
</dbReference>
<dbReference type="AlphaFoldDB" id="A0A815K2K4"/>
<protein>
    <recommendedName>
        <fullName evidence="9">Non-specific serine/threonine protein kinase</fullName>
    </recommendedName>
</protein>
<evidence type="ECO:0000259" key="4">
    <source>
        <dbReference type="PROSITE" id="PS50011"/>
    </source>
</evidence>
<comment type="caution">
    <text evidence="6">The sequence shown here is derived from an EMBL/GenBank/DDBJ whole genome shotgun (WGS) entry which is preliminary data.</text>
</comment>
<keyword evidence="2" id="KW-0547">Nucleotide-binding</keyword>
<dbReference type="Gene3D" id="3.30.40.10">
    <property type="entry name" value="Zinc/RING finger domain, C3HC4 (zinc finger)"/>
    <property type="match status" value="1"/>
</dbReference>
<dbReference type="PROSITE" id="PS50011">
    <property type="entry name" value="PROTEIN_KINASE_DOM"/>
    <property type="match status" value="1"/>
</dbReference>
<feature type="domain" description="U-box" evidence="5">
    <location>
        <begin position="3"/>
        <end position="76"/>
    </location>
</feature>
<dbReference type="InterPro" id="IPR008266">
    <property type="entry name" value="Tyr_kinase_AS"/>
</dbReference>
<dbReference type="GO" id="GO:0004672">
    <property type="term" value="F:protein kinase activity"/>
    <property type="evidence" value="ECO:0007669"/>
    <property type="project" value="InterPro"/>
</dbReference>
<dbReference type="Gene3D" id="1.10.510.10">
    <property type="entry name" value="Transferase(Phosphotransferase) domain 1"/>
    <property type="match status" value="1"/>
</dbReference>
<evidence type="ECO:0000256" key="1">
    <source>
        <dbReference type="ARBA" id="ARBA00022737"/>
    </source>
</evidence>
<accession>A0A815K2K4</accession>
<dbReference type="InterPro" id="IPR001258">
    <property type="entry name" value="NHL_repeat"/>
</dbReference>
<dbReference type="Pfam" id="PF01436">
    <property type="entry name" value="NHL"/>
    <property type="match status" value="1"/>
</dbReference>
<dbReference type="InterPro" id="IPR000719">
    <property type="entry name" value="Prot_kinase_dom"/>
</dbReference>
<reference evidence="6" key="1">
    <citation type="submission" date="2021-02" db="EMBL/GenBank/DDBJ databases">
        <authorList>
            <person name="Nowell W R."/>
        </authorList>
    </citation>
    <scope>NUCLEOTIDE SEQUENCE</scope>
</reference>
<dbReference type="SUPFAM" id="SSF63825">
    <property type="entry name" value="YWTD domain"/>
    <property type="match status" value="1"/>
</dbReference>
<dbReference type="Proteomes" id="UP000663868">
    <property type="component" value="Unassembled WGS sequence"/>
</dbReference>
<evidence type="ECO:0008006" key="9">
    <source>
        <dbReference type="Google" id="ProtNLM"/>
    </source>
</evidence>
<dbReference type="CDD" id="cd16655">
    <property type="entry name" value="RING-Ubox_WDSUB1-like"/>
    <property type="match status" value="1"/>
</dbReference>
<dbReference type="Pfam" id="PF04564">
    <property type="entry name" value="U-box"/>
    <property type="match status" value="1"/>
</dbReference>
<dbReference type="InterPro" id="IPR011009">
    <property type="entry name" value="Kinase-like_dom_sf"/>
</dbReference>
<organism evidence="6 8">
    <name type="scientific">Adineta steineri</name>
    <dbReference type="NCBI Taxonomy" id="433720"/>
    <lineage>
        <taxon>Eukaryota</taxon>
        <taxon>Metazoa</taxon>
        <taxon>Spiralia</taxon>
        <taxon>Gnathifera</taxon>
        <taxon>Rotifera</taxon>
        <taxon>Eurotatoria</taxon>
        <taxon>Bdelloidea</taxon>
        <taxon>Adinetida</taxon>
        <taxon>Adinetidae</taxon>
        <taxon>Adineta</taxon>
    </lineage>
</organism>
<sequence>MSVKDDSLLCPITLELFKDPVLAQDGHTYERKAIVEWIERNGRSPLTNQLLSLEHLYPNYAIKKAIDNFENSMKNKKYQYILNVDVKRKPGRPLFQTSGKSIYIAEWLSINENRPEIVLLKIDGARSQKESSFYVDLSRHPHIVRTYGIVHEENVDDDNNAIMLLQEYALIGSLFDILEERKKPPDEKILIEIFLQITDAMIFLAFNNVVHADLACRNVLVFRFDENDPKRVIVKVTDFGLSRYSKLYSIRPSAKQTILNIVPIRYVAPEILKRNTTSDDYTEKSDVYSMGVLMWEAYSRCAIPWAKISDDNEVAQLVINGERLTRPANCSEYYWSIIRKTWSNSPEERPTFVELKCLLTEQYIRKTLKPTNISISDIPLDAIWAQNAVTVGGLVVSDSTDNQLCEPHGLFIDADDETILIADYKNHRIIQWKIGDENGQVVAGGNGKGHAYGQLCCPSDVLIDKETDSLIICDLGRVVRWTRHNSFKREEILINGISCCQLAKHDQKYIYVSCQQEEVRRYEIGTKNFTVVAGGNGRGDNLNQLDWPAYIFVDQQQAIYVSDYYNHRVVKWNKDAREGILIAGGQGEGGALTQLSHPNGLFVDALGTLYIADAGNSRVMRWPKGAKQGIAIVGGSGKGSAANQFRFLRGLSFDRHGNLYVADQFNYRIQRFSILG</sequence>
<dbReference type="EMBL" id="CAJOBB010002163">
    <property type="protein sequence ID" value="CAF3943992.1"/>
    <property type="molecule type" value="Genomic_DNA"/>
</dbReference>
<dbReference type="InterPro" id="IPR050198">
    <property type="entry name" value="Non-receptor_tyrosine_kinases"/>
</dbReference>
<dbReference type="Pfam" id="PF07714">
    <property type="entry name" value="PK_Tyr_Ser-Thr"/>
    <property type="match status" value="1"/>
</dbReference>
<evidence type="ECO:0000256" key="2">
    <source>
        <dbReference type="ARBA" id="ARBA00022741"/>
    </source>
</evidence>